<evidence type="ECO:0000256" key="4">
    <source>
        <dbReference type="PROSITE-ProRule" id="PRU01024"/>
    </source>
</evidence>
<dbReference type="PANTHER" id="PTHR11061">
    <property type="entry name" value="RNA M5U METHYLTRANSFERASE"/>
    <property type="match status" value="1"/>
</dbReference>
<evidence type="ECO:0000256" key="1">
    <source>
        <dbReference type="ARBA" id="ARBA00022603"/>
    </source>
</evidence>
<evidence type="ECO:0000313" key="7">
    <source>
        <dbReference type="Proteomes" id="UP001211044"/>
    </source>
</evidence>
<gene>
    <name evidence="6" type="ORF">PIG85_05400</name>
</gene>
<feature type="binding site" evidence="4">
    <location>
        <position position="244"/>
    </location>
    <ligand>
        <name>S-adenosyl-L-methionine</name>
        <dbReference type="ChEBI" id="CHEBI:59789"/>
    </ligand>
</feature>
<dbReference type="Pfam" id="PF05958">
    <property type="entry name" value="tRNA_U5-meth_tr"/>
    <property type="match status" value="1"/>
</dbReference>
<dbReference type="InterPro" id="IPR010280">
    <property type="entry name" value="U5_MeTrfase_fam"/>
</dbReference>
<dbReference type="PROSITE" id="PS01231">
    <property type="entry name" value="TRMA_2"/>
    <property type="match status" value="1"/>
</dbReference>
<reference evidence="6" key="1">
    <citation type="submission" date="2023-01" db="EMBL/GenBank/DDBJ databases">
        <title>Comparative Genomic Analysis of the Clinically-Derived Winkia Strain NY0527 Provides Evidence into the Taxonomic Reassignment of Winkia neuii and Characterizes Their Virulence Traits.</title>
        <authorList>
            <person name="Cai X."/>
            <person name="Peng Y."/>
            <person name="Li M."/>
            <person name="Qiu Y."/>
            <person name="Wang Y."/>
            <person name="Xu L."/>
            <person name="Hou Q."/>
        </authorList>
    </citation>
    <scope>NUCLEOTIDE SEQUENCE</scope>
    <source>
        <strain evidence="6">NY0527</strain>
    </source>
</reference>
<dbReference type="AlphaFoldDB" id="A0AB38XRZ3"/>
<keyword evidence="3 4" id="KW-0949">S-adenosyl-L-methionine</keyword>
<name>A0AB38XRZ3_9ACTO</name>
<dbReference type="EMBL" id="CP116394">
    <property type="protein sequence ID" value="WCE47083.1"/>
    <property type="molecule type" value="Genomic_DNA"/>
</dbReference>
<feature type="domain" description="TRAM" evidence="5">
    <location>
        <begin position="1"/>
        <end position="56"/>
    </location>
</feature>
<evidence type="ECO:0000256" key="2">
    <source>
        <dbReference type="ARBA" id="ARBA00022679"/>
    </source>
</evidence>
<dbReference type="KEGG" id="wne:PIG85_05400"/>
<feature type="binding site" evidence="4">
    <location>
        <position position="336"/>
    </location>
    <ligand>
        <name>S-adenosyl-L-methionine</name>
        <dbReference type="ChEBI" id="CHEBI:59789"/>
    </ligand>
</feature>
<feature type="binding site" evidence="4">
    <location>
        <position position="272"/>
    </location>
    <ligand>
        <name>S-adenosyl-L-methionine</name>
        <dbReference type="ChEBI" id="CHEBI:59789"/>
    </ligand>
</feature>
<dbReference type="Gene3D" id="2.40.50.1070">
    <property type="match status" value="1"/>
</dbReference>
<keyword evidence="2 4" id="KW-0808">Transferase</keyword>
<comment type="similarity">
    <text evidence="4">Belongs to the class I-like SAM-binding methyltransferase superfamily. RNA M5U methyltransferase family.</text>
</comment>
<dbReference type="GO" id="GO:0070475">
    <property type="term" value="P:rRNA base methylation"/>
    <property type="evidence" value="ECO:0007669"/>
    <property type="project" value="TreeGrafter"/>
</dbReference>
<evidence type="ECO:0000256" key="3">
    <source>
        <dbReference type="ARBA" id="ARBA00022691"/>
    </source>
</evidence>
<dbReference type="Gene3D" id="3.40.50.150">
    <property type="entry name" value="Vaccinia Virus protein VP39"/>
    <property type="match status" value="2"/>
</dbReference>
<feature type="active site" description="Nucleophile" evidence="4">
    <location>
        <position position="363"/>
    </location>
</feature>
<feature type="binding site" evidence="4">
    <location>
        <position position="293"/>
    </location>
    <ligand>
        <name>S-adenosyl-L-methionine</name>
        <dbReference type="ChEBI" id="CHEBI:59789"/>
    </ligand>
</feature>
<dbReference type="InterPro" id="IPR030391">
    <property type="entry name" value="MeTrfase_TrmA_CS"/>
</dbReference>
<accession>A0AB38XRZ3</accession>
<keyword evidence="1 4" id="KW-0489">Methyltransferase</keyword>
<dbReference type="SUPFAM" id="SSF50249">
    <property type="entry name" value="Nucleic acid-binding proteins"/>
    <property type="match status" value="1"/>
</dbReference>
<protein>
    <submittedName>
        <fullName evidence="6">TRAM domain-containing protein</fullName>
    </submittedName>
</protein>
<dbReference type="Gene3D" id="2.40.50.140">
    <property type="entry name" value="Nucleic acid-binding proteins"/>
    <property type="match status" value="1"/>
</dbReference>
<dbReference type="GO" id="GO:0070041">
    <property type="term" value="F:rRNA (uridine-C5-)-methyltransferase activity"/>
    <property type="evidence" value="ECO:0007669"/>
    <property type="project" value="TreeGrafter"/>
</dbReference>
<evidence type="ECO:0000259" key="5">
    <source>
        <dbReference type="PROSITE" id="PS50926"/>
    </source>
</evidence>
<dbReference type="Proteomes" id="UP001211044">
    <property type="component" value="Chromosome"/>
</dbReference>
<dbReference type="PROSITE" id="PS50926">
    <property type="entry name" value="TRAM"/>
    <property type="match status" value="1"/>
</dbReference>
<dbReference type="InterPro" id="IPR002792">
    <property type="entry name" value="TRAM_dom"/>
</dbReference>
<dbReference type="SUPFAM" id="SSF53335">
    <property type="entry name" value="S-adenosyl-L-methionine-dependent methyltransferases"/>
    <property type="match status" value="1"/>
</dbReference>
<proteinExistence type="inferred from homology"/>
<dbReference type="InterPro" id="IPR012340">
    <property type="entry name" value="NA-bd_OB-fold"/>
</dbReference>
<sequence>MGDIVELKIESPAHGGECIGRLDGKVILVSGAIPGERVRARILKSKKNLAWAKTVEVLSASPERISHIWPLAEKEGIGGVELGHVSLEGGMAWKKAVIADQTRRIGGSDAAAALKQLDMQIEPGASKGLHQRIRVEFEVNEQGQASMYRAGSHELVPIDSMPLANEQINALGLFGTDQWEFVPGDRIRVVASSADAPKIVANKNVWGPDGEPATPVVKYPLSGPVHPGGEDEVILRAMATDFWQAHVNAPHLLFSEVMEAVGEDPGRVIELFSGSGLFTVGLANRAQSLQTFEGGRSAVTSAQKNLRALGLQAQVVQARINAKTLANSQADTFVLDPPRAGAGRELIHAMATAGAKKIVHVACDVAAMARDASYYLAEGYSWTRAQAFDLFPYTHHVEQVSVFEK</sequence>
<dbReference type="InterPro" id="IPR029063">
    <property type="entry name" value="SAM-dependent_MTases_sf"/>
</dbReference>
<dbReference type="PANTHER" id="PTHR11061:SF30">
    <property type="entry name" value="TRNA (URACIL(54)-C(5))-METHYLTRANSFERASE"/>
    <property type="match status" value="1"/>
</dbReference>
<evidence type="ECO:0000313" key="6">
    <source>
        <dbReference type="EMBL" id="WCE47083.1"/>
    </source>
</evidence>
<organism evidence="6 7">
    <name type="scientific">Winkia neuii subsp. anitrata</name>
    <dbReference type="NCBI Taxonomy" id="29318"/>
    <lineage>
        <taxon>Bacteria</taxon>
        <taxon>Bacillati</taxon>
        <taxon>Actinomycetota</taxon>
        <taxon>Actinomycetes</taxon>
        <taxon>Actinomycetales</taxon>
        <taxon>Actinomycetaceae</taxon>
        <taxon>Winkia</taxon>
    </lineage>
</organism>
<dbReference type="Pfam" id="PF01938">
    <property type="entry name" value="TRAM"/>
    <property type="match status" value="1"/>
</dbReference>
<dbReference type="RefSeq" id="WP_004805293.1">
    <property type="nucleotide sequence ID" value="NZ_CP116394.1"/>
</dbReference>
<dbReference type="PROSITE" id="PS51687">
    <property type="entry name" value="SAM_MT_RNA_M5U"/>
    <property type="match status" value="1"/>
</dbReference>